<reference evidence="2 3" key="1">
    <citation type="journal article" date="2015" name="Genome Biol. Evol.">
        <title>Comparative Genomics of a Bacterivorous Green Alga Reveals Evolutionary Causalities and Consequences of Phago-Mixotrophic Mode of Nutrition.</title>
        <authorList>
            <person name="Burns J.A."/>
            <person name="Paasch A."/>
            <person name="Narechania A."/>
            <person name="Kim E."/>
        </authorList>
    </citation>
    <scope>NUCLEOTIDE SEQUENCE [LARGE SCALE GENOMIC DNA]</scope>
    <source>
        <strain evidence="2 3">PLY_AMNH</strain>
    </source>
</reference>
<feature type="compositionally biased region" description="Basic and acidic residues" evidence="1">
    <location>
        <begin position="242"/>
        <end position="273"/>
    </location>
</feature>
<proteinExistence type="predicted"/>
<feature type="compositionally biased region" description="Basic and acidic residues" evidence="1">
    <location>
        <begin position="357"/>
        <end position="376"/>
    </location>
</feature>
<evidence type="ECO:0000256" key="1">
    <source>
        <dbReference type="SAM" id="MobiDB-lite"/>
    </source>
</evidence>
<evidence type="ECO:0000313" key="2">
    <source>
        <dbReference type="EMBL" id="KAK3260550.1"/>
    </source>
</evidence>
<keyword evidence="3" id="KW-1185">Reference proteome</keyword>
<dbReference type="PANTHER" id="PTHR38019">
    <property type="entry name" value="KDA ANTIGEN P200, PUTATIVE-RELATED"/>
    <property type="match status" value="1"/>
</dbReference>
<sequence>MVLDTERWLRQCSKDLAKKKALMENDNSKKGPRFVSFDAVVKLPVDEPDAYIKPITSPRALQVCLDYGVDPDALLPKPVEYFEEPGLSEALQIVKYQHNEELRQQRLGVLIRARDQVIQATVARSRTWNVAAQTRDDSKKVAGSMAVVAAESSMVKMEQERVSALKKKHAQELDNIRKTEEKEDQARLELQRRVQRIQEKEDDKEKERLRREKQVQEMLKQRIEQKKREESELMRNNRMAARKWEEEDLAQKRTQQEVELQEKQRRLDQERRNREQHRKLMRKVETHKEAQAQEKEEKAARLEREAQAKLAAIEAQREQEAKDRATRRSKQQRKAAETRRRNEAAAKLRIEQITQQEQRKQVRLEQQRQRKEDERHQRVLMAEEIKQHASMVYSDMQLQTEQRTRELEERAMSAELIWERKKKEHADLRALQVCGQPKLRPLQRPVEDLSYFTDTASMLVASQCEQRHS</sequence>
<name>A0AAE0FJC4_9CHLO</name>
<feature type="region of interest" description="Disordered" evidence="1">
    <location>
        <begin position="241"/>
        <end position="376"/>
    </location>
</feature>
<evidence type="ECO:0000313" key="3">
    <source>
        <dbReference type="Proteomes" id="UP001190700"/>
    </source>
</evidence>
<comment type="caution">
    <text evidence="2">The sequence shown here is derived from an EMBL/GenBank/DDBJ whole genome shotgun (WGS) entry which is preliminary data.</text>
</comment>
<dbReference type="EMBL" id="LGRX02017597">
    <property type="protein sequence ID" value="KAK3260550.1"/>
    <property type="molecule type" value="Genomic_DNA"/>
</dbReference>
<dbReference type="PANTHER" id="PTHR38019:SF1">
    <property type="entry name" value="N-ACETYLTRANSFERASE DOMAIN-CONTAINING PROTEIN"/>
    <property type="match status" value="1"/>
</dbReference>
<gene>
    <name evidence="2" type="ORF">CYMTET_30501</name>
</gene>
<accession>A0AAE0FJC4</accession>
<feature type="compositionally biased region" description="Basic and acidic residues" evidence="1">
    <location>
        <begin position="334"/>
        <end position="350"/>
    </location>
</feature>
<dbReference type="Proteomes" id="UP001190700">
    <property type="component" value="Unassembled WGS sequence"/>
</dbReference>
<feature type="compositionally biased region" description="Basic and acidic residues" evidence="1">
    <location>
        <begin position="315"/>
        <end position="326"/>
    </location>
</feature>
<protein>
    <submittedName>
        <fullName evidence="2">Uncharacterized protein</fullName>
    </submittedName>
</protein>
<organism evidence="2 3">
    <name type="scientific">Cymbomonas tetramitiformis</name>
    <dbReference type="NCBI Taxonomy" id="36881"/>
    <lineage>
        <taxon>Eukaryota</taxon>
        <taxon>Viridiplantae</taxon>
        <taxon>Chlorophyta</taxon>
        <taxon>Pyramimonadophyceae</taxon>
        <taxon>Pyramimonadales</taxon>
        <taxon>Pyramimonadaceae</taxon>
        <taxon>Cymbomonas</taxon>
    </lineage>
</organism>
<feature type="compositionally biased region" description="Basic and acidic residues" evidence="1">
    <location>
        <begin position="282"/>
        <end position="307"/>
    </location>
</feature>
<dbReference type="AlphaFoldDB" id="A0AAE0FJC4"/>